<evidence type="ECO:0000259" key="1">
    <source>
        <dbReference type="Pfam" id="PF13175"/>
    </source>
</evidence>
<dbReference type="SUPFAM" id="SSF52540">
    <property type="entry name" value="P-loop containing nucleoside triphosphate hydrolases"/>
    <property type="match status" value="1"/>
</dbReference>
<dbReference type="PANTHER" id="PTHR32182:SF25">
    <property type="entry name" value="SLR1056 PROTEIN"/>
    <property type="match status" value="1"/>
</dbReference>
<dbReference type="RefSeq" id="WP_145896009.1">
    <property type="nucleotide sequence ID" value="NZ_VOBQ01000022.1"/>
</dbReference>
<feature type="domain" description="Endonuclease GajA/Old nuclease/RecF-like AAA" evidence="1">
    <location>
        <begin position="1"/>
        <end position="48"/>
    </location>
</feature>
<evidence type="ECO:0000313" key="3">
    <source>
        <dbReference type="EMBL" id="TWO67865.1"/>
    </source>
</evidence>
<dbReference type="FunFam" id="3.40.50.300:FF:002708">
    <property type="entry name" value="FeS assembly ATPase SufC"/>
    <property type="match status" value="1"/>
</dbReference>
<feature type="domain" description="ATPase AAA-type core" evidence="2">
    <location>
        <begin position="184"/>
        <end position="351"/>
    </location>
</feature>
<gene>
    <name evidence="3" type="ORF">FN976_24860</name>
</gene>
<dbReference type="InterPro" id="IPR003959">
    <property type="entry name" value="ATPase_AAA_core"/>
</dbReference>
<dbReference type="GO" id="GO:0000731">
    <property type="term" value="P:DNA synthesis involved in DNA repair"/>
    <property type="evidence" value="ECO:0007669"/>
    <property type="project" value="TreeGrafter"/>
</dbReference>
<evidence type="ECO:0000259" key="2">
    <source>
        <dbReference type="Pfam" id="PF13304"/>
    </source>
</evidence>
<dbReference type="Pfam" id="PF13175">
    <property type="entry name" value="AAA_15"/>
    <property type="match status" value="1"/>
</dbReference>
<keyword evidence="4" id="KW-1185">Reference proteome</keyword>
<comment type="caution">
    <text evidence="3">The sequence shown here is derived from an EMBL/GenBank/DDBJ whole genome shotgun (WGS) entry which is preliminary data.</text>
</comment>
<dbReference type="GO" id="GO:0005524">
    <property type="term" value="F:ATP binding"/>
    <property type="evidence" value="ECO:0007669"/>
    <property type="project" value="InterPro"/>
</dbReference>
<dbReference type="PIRSF" id="PIRSF029347">
    <property type="entry name" value="RecF"/>
    <property type="match status" value="1"/>
</dbReference>
<dbReference type="Pfam" id="PF13304">
    <property type="entry name" value="AAA_21"/>
    <property type="match status" value="1"/>
</dbReference>
<dbReference type="FunFam" id="3.40.50.300:FF:002534">
    <property type="entry name" value="Putative RecF protein"/>
    <property type="match status" value="1"/>
</dbReference>
<name>A0A562ZHT2_9BURK</name>
<reference evidence="3 4" key="1">
    <citation type="submission" date="2019-07" db="EMBL/GenBank/DDBJ databases">
        <title>Caenimonas sedimenti sp. nov., isolated from activated sludge.</title>
        <authorList>
            <person name="Xu J."/>
        </authorList>
    </citation>
    <scope>NUCLEOTIDE SEQUENCE [LARGE SCALE GENOMIC DNA]</scope>
    <source>
        <strain evidence="3 4">HX-9-20</strain>
    </source>
</reference>
<dbReference type="Proteomes" id="UP000318199">
    <property type="component" value="Unassembled WGS sequence"/>
</dbReference>
<dbReference type="InterPro" id="IPR041685">
    <property type="entry name" value="AAA_GajA/Old/RecF-like"/>
</dbReference>
<evidence type="ECO:0000313" key="4">
    <source>
        <dbReference type="Proteomes" id="UP000318199"/>
    </source>
</evidence>
<protein>
    <submittedName>
        <fullName evidence="3">AAA family ATPase</fullName>
    </submittedName>
</protein>
<sequence length="394" mass="43240">MLRTLAIANYRSLRQLLVPLGRLTLVTGPNGSGKSSVYRALRLLAETAHGGVTRSLAREGGLESVLWAGPEQISPAMRRGEVAVEGARRRHPIQLRMGFAGEAADDYGYAIDIGLPVPIPGGSLFDRDPEIKTEAVWSGPLLRPATSLVRRHGALIETRGDKGRWNGVERLVPPYASMLAEFADPRTAPEMLTLREQIRGWRFYDHFRSDALAPARWPQVGTRTPVLGHEGSDLAAAWATICEVGDDDALDAAVDDAFAGARIEVRVLEGQFELLMHQPGLLRPLRAAELSDGTLRYLLWIAALLTPRPPPLLVLNEPESSLHPDLLPALARLVARAARESQVVVVSHAARLIASLEDAAPEDCRSIVLEKELGETRILNLEDEDVPRWEWPAR</sequence>
<dbReference type="EMBL" id="VOBQ01000022">
    <property type="protein sequence ID" value="TWO67865.1"/>
    <property type="molecule type" value="Genomic_DNA"/>
</dbReference>
<dbReference type="InterPro" id="IPR027417">
    <property type="entry name" value="P-loop_NTPase"/>
</dbReference>
<dbReference type="Gene3D" id="3.40.50.300">
    <property type="entry name" value="P-loop containing nucleotide triphosphate hydrolases"/>
    <property type="match status" value="2"/>
</dbReference>
<dbReference type="GO" id="GO:0006302">
    <property type="term" value="P:double-strand break repair"/>
    <property type="evidence" value="ECO:0007669"/>
    <property type="project" value="TreeGrafter"/>
</dbReference>
<dbReference type="OrthoDB" id="104167at2"/>
<dbReference type="GO" id="GO:0016887">
    <property type="term" value="F:ATP hydrolysis activity"/>
    <property type="evidence" value="ECO:0007669"/>
    <property type="project" value="InterPro"/>
</dbReference>
<proteinExistence type="predicted"/>
<accession>A0A562ZHT2</accession>
<dbReference type="AlphaFoldDB" id="A0A562ZHT2"/>
<organism evidence="3 4">
    <name type="scientific">Caenimonas sedimenti</name>
    <dbReference type="NCBI Taxonomy" id="2596921"/>
    <lineage>
        <taxon>Bacteria</taxon>
        <taxon>Pseudomonadati</taxon>
        <taxon>Pseudomonadota</taxon>
        <taxon>Betaproteobacteria</taxon>
        <taxon>Burkholderiales</taxon>
        <taxon>Comamonadaceae</taxon>
        <taxon>Caenimonas</taxon>
    </lineage>
</organism>
<dbReference type="InterPro" id="IPR014555">
    <property type="entry name" value="RecF-like"/>
</dbReference>
<dbReference type="PANTHER" id="PTHR32182">
    <property type="entry name" value="DNA REPLICATION AND REPAIR PROTEIN RECF"/>
    <property type="match status" value="1"/>
</dbReference>